<organism evidence="1">
    <name type="scientific">Pyricularia oryzae (strain Y34)</name>
    <name type="common">Rice blast fungus</name>
    <name type="synonym">Magnaporthe oryzae</name>
    <dbReference type="NCBI Taxonomy" id="1143189"/>
    <lineage>
        <taxon>Eukaryota</taxon>
        <taxon>Fungi</taxon>
        <taxon>Dikarya</taxon>
        <taxon>Ascomycota</taxon>
        <taxon>Pezizomycotina</taxon>
        <taxon>Sordariomycetes</taxon>
        <taxon>Sordariomycetidae</taxon>
        <taxon>Magnaporthales</taxon>
        <taxon>Pyriculariaceae</taxon>
        <taxon>Pyricularia</taxon>
    </lineage>
</organism>
<evidence type="ECO:0000313" key="1">
    <source>
        <dbReference type="EMBL" id="ELQ41305.1"/>
    </source>
</evidence>
<sequence>MAHNLVQRIAKPTKLPQITGRWMYAVEVSSRFMTDDLNDDAIGYLVSHECNKDEGARLYNQSRGLVNSNDKDQIKPVAAAILYILKQHVAAVPIKGAVTVLVKILLPLLPLKIPSGTVKD</sequence>
<protein>
    <submittedName>
        <fullName evidence="1">Uncharacterized protein</fullName>
    </submittedName>
</protein>
<dbReference type="EMBL" id="JH793336">
    <property type="protein sequence ID" value="ELQ41305.1"/>
    <property type="molecule type" value="Genomic_DNA"/>
</dbReference>
<dbReference type="AlphaFoldDB" id="A0AA97P3J1"/>
<proteinExistence type="predicted"/>
<dbReference type="Proteomes" id="UP000011086">
    <property type="component" value="Unassembled WGS sequence"/>
</dbReference>
<name>A0AA97P3J1_PYRO3</name>
<gene>
    <name evidence="1" type="ORF">OOU_Y34scaffold00284g4</name>
</gene>
<reference evidence="1" key="1">
    <citation type="journal article" date="2012" name="PLoS Genet.">
        <title>Comparative analysis of the genomes of two field isolates of the rice blast fungus Magnaporthe oryzae.</title>
        <authorList>
            <person name="Xue M."/>
            <person name="Yang J."/>
            <person name="Li Z."/>
            <person name="Hu S."/>
            <person name="Yao N."/>
            <person name="Dean R.A."/>
            <person name="Zhao W."/>
            <person name="Shen M."/>
            <person name="Zhang H."/>
            <person name="Li C."/>
            <person name="Liu L."/>
            <person name="Cao L."/>
            <person name="Xu X."/>
            <person name="Xing Y."/>
            <person name="Hsiang T."/>
            <person name="Zhang Z."/>
            <person name="Xu J.R."/>
            <person name="Peng Y.L."/>
        </authorList>
    </citation>
    <scope>NUCLEOTIDE SEQUENCE</scope>
    <source>
        <strain evidence="1">Y34</strain>
    </source>
</reference>
<accession>A0AA97P3J1</accession>